<dbReference type="PANTHER" id="PTHR43214">
    <property type="entry name" value="TWO-COMPONENT RESPONSE REGULATOR"/>
    <property type="match status" value="1"/>
</dbReference>
<reference evidence="4 5" key="1">
    <citation type="submission" date="2016-07" db="EMBL/GenBank/DDBJ databases">
        <title>Complete genome sequence of the Lentzea guizhouensis DHS C013.</title>
        <authorList>
            <person name="Cao C."/>
        </authorList>
    </citation>
    <scope>NUCLEOTIDE SEQUENCE [LARGE SCALE GENOMIC DNA]</scope>
    <source>
        <strain evidence="4 5">DHS C013</strain>
    </source>
</reference>
<dbReference type="EMBL" id="CP016793">
    <property type="protein sequence ID" value="ANZ41904.1"/>
    <property type="molecule type" value="Genomic_DNA"/>
</dbReference>
<organism evidence="4 5">
    <name type="scientific">Lentzea guizhouensis</name>
    <dbReference type="NCBI Taxonomy" id="1586287"/>
    <lineage>
        <taxon>Bacteria</taxon>
        <taxon>Bacillati</taxon>
        <taxon>Actinomycetota</taxon>
        <taxon>Actinomycetes</taxon>
        <taxon>Pseudonocardiales</taxon>
        <taxon>Pseudonocardiaceae</taxon>
        <taxon>Lentzea</taxon>
    </lineage>
</organism>
<dbReference type="SMART" id="SM00421">
    <property type="entry name" value="HTH_LUXR"/>
    <property type="match status" value="1"/>
</dbReference>
<dbReference type="Pfam" id="PF00196">
    <property type="entry name" value="GerE"/>
    <property type="match status" value="1"/>
</dbReference>
<dbReference type="KEGG" id="led:BBK82_44200"/>
<feature type="domain" description="HTH luxR-type" evidence="3">
    <location>
        <begin position="401"/>
        <end position="463"/>
    </location>
</feature>
<evidence type="ECO:0000313" key="5">
    <source>
        <dbReference type="Proteomes" id="UP000093053"/>
    </source>
</evidence>
<dbReference type="OrthoDB" id="3656034at2"/>
<dbReference type="STRING" id="1586287.BBK82_44200"/>
<dbReference type="InterPro" id="IPR011990">
    <property type="entry name" value="TPR-like_helical_dom_sf"/>
</dbReference>
<dbReference type="InterPro" id="IPR016032">
    <property type="entry name" value="Sig_transdc_resp-reg_C-effctor"/>
</dbReference>
<dbReference type="PROSITE" id="PS50043">
    <property type="entry name" value="HTH_LUXR_2"/>
    <property type="match status" value="1"/>
</dbReference>
<accession>A0A1B2HW01</accession>
<dbReference type="CDD" id="cd06170">
    <property type="entry name" value="LuxR_C_like"/>
    <property type="match status" value="1"/>
</dbReference>
<evidence type="ECO:0000256" key="2">
    <source>
        <dbReference type="SAM" id="MobiDB-lite"/>
    </source>
</evidence>
<evidence type="ECO:0000256" key="1">
    <source>
        <dbReference type="ARBA" id="ARBA00023125"/>
    </source>
</evidence>
<keyword evidence="5" id="KW-1185">Reference proteome</keyword>
<dbReference type="SUPFAM" id="SSF46894">
    <property type="entry name" value="C-terminal effector domain of the bipartite response regulators"/>
    <property type="match status" value="1"/>
</dbReference>
<dbReference type="PRINTS" id="PR00038">
    <property type="entry name" value="HTHLUXR"/>
</dbReference>
<gene>
    <name evidence="4" type="ORF">BBK82_44200</name>
</gene>
<dbReference type="Gene3D" id="1.10.10.10">
    <property type="entry name" value="Winged helix-like DNA-binding domain superfamily/Winged helix DNA-binding domain"/>
    <property type="match status" value="1"/>
</dbReference>
<keyword evidence="1" id="KW-0238">DNA-binding</keyword>
<proteinExistence type="predicted"/>
<dbReference type="GO" id="GO:0006355">
    <property type="term" value="P:regulation of DNA-templated transcription"/>
    <property type="evidence" value="ECO:0007669"/>
    <property type="project" value="InterPro"/>
</dbReference>
<dbReference type="SUPFAM" id="SSF48452">
    <property type="entry name" value="TPR-like"/>
    <property type="match status" value="1"/>
</dbReference>
<dbReference type="InterPro" id="IPR039420">
    <property type="entry name" value="WalR-like"/>
</dbReference>
<dbReference type="GO" id="GO:0003677">
    <property type="term" value="F:DNA binding"/>
    <property type="evidence" value="ECO:0007669"/>
    <property type="project" value="UniProtKB-KW"/>
</dbReference>
<feature type="region of interest" description="Disordered" evidence="2">
    <location>
        <begin position="1"/>
        <end position="29"/>
    </location>
</feature>
<name>A0A1B2HW01_9PSEU</name>
<evidence type="ECO:0000259" key="3">
    <source>
        <dbReference type="PROSITE" id="PS50043"/>
    </source>
</evidence>
<dbReference type="AlphaFoldDB" id="A0A1B2HW01"/>
<dbReference type="Proteomes" id="UP000093053">
    <property type="component" value="Chromosome"/>
</dbReference>
<dbReference type="RefSeq" id="WP_065920239.1">
    <property type="nucleotide sequence ID" value="NZ_CP016793.1"/>
</dbReference>
<evidence type="ECO:0000313" key="4">
    <source>
        <dbReference type="EMBL" id="ANZ41904.1"/>
    </source>
</evidence>
<dbReference type="Gene3D" id="1.25.40.10">
    <property type="entry name" value="Tetratricopeptide repeat domain"/>
    <property type="match status" value="1"/>
</dbReference>
<sequence>MLRGDTTAAHDVSQQALGTAEPAGNHRDAEPCPELLLLNALSHNDQSKVAAIADRVLEPPGPHSDDVRAAALNVRAMSLWREGRLDAAIDTIDEAVRMRGQLTRAWQCDPLWTRAWLLTKVRELDEALAAAETARAAIDTEHNGVLNPVPLALRATILLAKGELAAAESDARAGLVASERTEMPLYEPQLRAVLVISALRRGDLATAADSLRRLEECAPAERARPWSALVRVLAAVVTSARRGAHAAMDELRGSLVDPEQCRQLLLEDPSMAAWAVRTALSAGERENAENVVAAAEQIAAGNPAFPVVVAAARHGRALFDNDVSALRGLEDRYGDPWAAASVIEDTGTLLRDHDRDEAVAELNRAMAAYDELGAEWDSARVRRKLRRLGVRRRHWNHEARPETGWDSLTSTEAKVARLVAQGLTNRQVASEMFVSPHTVGFHLRQIYRKLSIQSRVDLARIAP</sequence>
<protein>
    <recommendedName>
        <fullName evidence="3">HTH luxR-type domain-containing protein</fullName>
    </recommendedName>
</protein>
<dbReference type="InterPro" id="IPR036388">
    <property type="entry name" value="WH-like_DNA-bd_sf"/>
</dbReference>
<dbReference type="InterPro" id="IPR000792">
    <property type="entry name" value="Tscrpt_reg_LuxR_C"/>
</dbReference>